<keyword evidence="3" id="KW-0274">FAD</keyword>
<dbReference type="Gene3D" id="3.50.50.60">
    <property type="entry name" value="FAD/NAD(P)-binding domain"/>
    <property type="match status" value="3"/>
</dbReference>
<evidence type="ECO:0000256" key="1">
    <source>
        <dbReference type="ARBA" id="ARBA00009183"/>
    </source>
</evidence>
<organism evidence="5 6">
    <name type="scientific">Stentor coeruleus</name>
    <dbReference type="NCBI Taxonomy" id="5963"/>
    <lineage>
        <taxon>Eukaryota</taxon>
        <taxon>Sar</taxon>
        <taxon>Alveolata</taxon>
        <taxon>Ciliophora</taxon>
        <taxon>Postciliodesmatophora</taxon>
        <taxon>Heterotrichea</taxon>
        <taxon>Heterotrichida</taxon>
        <taxon>Stentoridae</taxon>
        <taxon>Stentor</taxon>
    </lineage>
</organism>
<dbReference type="AlphaFoldDB" id="A0A1R2D272"/>
<sequence>MKKAILALGCLSGGTFYYLTSPLPDFQANGEPYQLLPKASRSDHPNKHFLTNLPIQTIGIIGGGIAGCITAKTLTQQGYKVEVLDKNPSFGGLWYKNYDGSGLQFQRGHYNFPDFPFESKEDFPRSPEVAKYIESYADKFGIKPYFQFNTEVRSIKQDLNNTWTVITDKGQKNYDFLILCTGPYNKPCMPKISGSEKFKGKIYHSSEFINTENECKGKKVLVIGSGKSAFDILNQARKYGAEVSIAMRKTHWLVPVDLKLLGIPLGYFNSSRFGGLFLDPFYAEKSWADSITNFFAPLYWYFITRAIKKNLPSELESQESYKKEKHFRGGARDKEICEEIAKGNVMLYKGKVDEITTTGVKINGKEVQTDVIVFATGFDREFFGLPAEKDGLWLYRNVLIPGKKNLAIVGIVNTYCNPLYTNMQAVWLAEVLRGRVRLPGEAKMYDDVNDRKNHTRGIINGESTISFSWFPYPPIDQLLTDMGLSTVRKPNRFKHWFEPIKPEDYKLVVTHRE</sequence>
<accession>A0A1R2D272</accession>
<dbReference type="OrthoDB" id="66881at2759"/>
<evidence type="ECO:0000256" key="2">
    <source>
        <dbReference type="ARBA" id="ARBA00022630"/>
    </source>
</evidence>
<keyword evidence="2" id="KW-0285">Flavoprotein</keyword>
<keyword evidence="6" id="KW-1185">Reference proteome</keyword>
<protein>
    <recommendedName>
        <fullName evidence="7">FAD/NAD(P)-binding domain-containing protein</fullName>
    </recommendedName>
</protein>
<dbReference type="PRINTS" id="PR00419">
    <property type="entry name" value="ADXRDTASE"/>
</dbReference>
<evidence type="ECO:0000256" key="4">
    <source>
        <dbReference type="ARBA" id="ARBA00023002"/>
    </source>
</evidence>
<dbReference type="Pfam" id="PF00743">
    <property type="entry name" value="FMO-like"/>
    <property type="match status" value="1"/>
</dbReference>
<dbReference type="SUPFAM" id="SSF51905">
    <property type="entry name" value="FAD/NAD(P)-binding domain"/>
    <property type="match status" value="2"/>
</dbReference>
<dbReference type="GO" id="GO:0050661">
    <property type="term" value="F:NADP binding"/>
    <property type="evidence" value="ECO:0007669"/>
    <property type="project" value="InterPro"/>
</dbReference>
<dbReference type="EMBL" id="MPUH01000014">
    <property type="protein sequence ID" value="OMJ95306.1"/>
    <property type="molecule type" value="Genomic_DNA"/>
</dbReference>
<dbReference type="InterPro" id="IPR036188">
    <property type="entry name" value="FAD/NAD-bd_sf"/>
</dbReference>
<dbReference type="PANTHER" id="PTHR23023">
    <property type="entry name" value="DIMETHYLANILINE MONOOXYGENASE"/>
    <property type="match status" value="1"/>
</dbReference>
<evidence type="ECO:0000256" key="3">
    <source>
        <dbReference type="ARBA" id="ARBA00022827"/>
    </source>
</evidence>
<evidence type="ECO:0000313" key="6">
    <source>
        <dbReference type="Proteomes" id="UP000187209"/>
    </source>
</evidence>
<comment type="similarity">
    <text evidence="1">Belongs to the FMO family.</text>
</comment>
<proteinExistence type="inferred from homology"/>
<dbReference type="Proteomes" id="UP000187209">
    <property type="component" value="Unassembled WGS sequence"/>
</dbReference>
<name>A0A1R2D272_9CILI</name>
<dbReference type="GO" id="GO:0050660">
    <property type="term" value="F:flavin adenine dinucleotide binding"/>
    <property type="evidence" value="ECO:0007669"/>
    <property type="project" value="InterPro"/>
</dbReference>
<evidence type="ECO:0008006" key="7">
    <source>
        <dbReference type="Google" id="ProtNLM"/>
    </source>
</evidence>
<reference evidence="5 6" key="1">
    <citation type="submission" date="2016-11" db="EMBL/GenBank/DDBJ databases">
        <title>The macronuclear genome of Stentor coeruleus: a giant cell with tiny introns.</title>
        <authorList>
            <person name="Slabodnick M."/>
            <person name="Ruby J.G."/>
            <person name="Reiff S.B."/>
            <person name="Swart E.C."/>
            <person name="Gosai S."/>
            <person name="Prabakaran S."/>
            <person name="Witkowska E."/>
            <person name="Larue G.E."/>
            <person name="Fisher S."/>
            <person name="Freeman R.M."/>
            <person name="Gunawardena J."/>
            <person name="Chu W."/>
            <person name="Stover N.A."/>
            <person name="Gregory B.D."/>
            <person name="Nowacki M."/>
            <person name="Derisi J."/>
            <person name="Roy S.W."/>
            <person name="Marshall W.F."/>
            <person name="Sood P."/>
        </authorList>
    </citation>
    <scope>NUCLEOTIDE SEQUENCE [LARGE SCALE GENOMIC DNA]</scope>
    <source>
        <strain evidence="5">WM001</strain>
    </source>
</reference>
<dbReference type="InterPro" id="IPR020946">
    <property type="entry name" value="Flavin_mOase-like"/>
</dbReference>
<evidence type="ECO:0000313" key="5">
    <source>
        <dbReference type="EMBL" id="OMJ95306.1"/>
    </source>
</evidence>
<dbReference type="InterPro" id="IPR050346">
    <property type="entry name" value="FMO-like"/>
</dbReference>
<comment type="caution">
    <text evidence="5">The sequence shown here is derived from an EMBL/GenBank/DDBJ whole genome shotgun (WGS) entry which is preliminary data.</text>
</comment>
<gene>
    <name evidence="5" type="ORF">SteCoe_1365</name>
</gene>
<dbReference type="GO" id="GO:0004499">
    <property type="term" value="F:N,N-dimethylaniline monooxygenase activity"/>
    <property type="evidence" value="ECO:0007669"/>
    <property type="project" value="InterPro"/>
</dbReference>
<keyword evidence="4" id="KW-0560">Oxidoreductase</keyword>